<keyword evidence="2" id="KW-1185">Reference proteome</keyword>
<dbReference type="Proteomes" id="UP000298347">
    <property type="component" value="Unassembled WGS sequence"/>
</dbReference>
<dbReference type="PANTHER" id="PTHR38448">
    <property type="entry name" value="REGULATORY PROTEIN YLBF-RELATED"/>
    <property type="match status" value="1"/>
</dbReference>
<dbReference type="Pfam" id="PF06133">
    <property type="entry name" value="Com_YlbF"/>
    <property type="match status" value="1"/>
</dbReference>
<dbReference type="AlphaFoldDB" id="A0A4Z0GSI1"/>
<evidence type="ECO:0008006" key="3">
    <source>
        <dbReference type="Google" id="ProtNLM"/>
    </source>
</evidence>
<reference evidence="1 2" key="1">
    <citation type="journal article" date="2015" name="Int. J. Syst. Evol. Microbiol.">
        <title>Sporolactobacillus shoreae sp. nov. and Sporolactobacillus spathodeae sp. nov., two spore-forming lactic acid bacteria isolated from tree barks in Thailand.</title>
        <authorList>
            <person name="Thamacharoensuk T."/>
            <person name="Kitahara M."/>
            <person name="Ohkuma M."/>
            <person name="Thongchul N."/>
            <person name="Tanasupawat S."/>
        </authorList>
    </citation>
    <scope>NUCLEOTIDE SEQUENCE [LARGE SCALE GENOMIC DNA]</scope>
    <source>
        <strain evidence="1 2">BK92</strain>
    </source>
</reference>
<evidence type="ECO:0000313" key="1">
    <source>
        <dbReference type="EMBL" id="TGB00354.1"/>
    </source>
</evidence>
<dbReference type="Gene3D" id="1.20.1500.10">
    <property type="entry name" value="YheA/YmcA-like"/>
    <property type="match status" value="1"/>
</dbReference>
<evidence type="ECO:0000313" key="2">
    <source>
        <dbReference type="Proteomes" id="UP000298347"/>
    </source>
</evidence>
<proteinExistence type="predicted"/>
<dbReference type="RefSeq" id="WP_135347000.1">
    <property type="nucleotide sequence ID" value="NZ_SRJD01000001.1"/>
</dbReference>
<organism evidence="1 2">
    <name type="scientific">Sporolactobacillus shoreae</name>
    <dbReference type="NCBI Taxonomy" id="1465501"/>
    <lineage>
        <taxon>Bacteria</taxon>
        <taxon>Bacillati</taxon>
        <taxon>Bacillota</taxon>
        <taxon>Bacilli</taxon>
        <taxon>Bacillales</taxon>
        <taxon>Sporolactobacillaceae</taxon>
        <taxon>Sporolactobacillus</taxon>
    </lineage>
</organism>
<dbReference type="EMBL" id="SRJD01000001">
    <property type="protein sequence ID" value="TGB00354.1"/>
    <property type="molecule type" value="Genomic_DNA"/>
</dbReference>
<dbReference type="PIRSF" id="PIRSF021287">
    <property type="entry name" value="Biofilm_formation_YmcA"/>
    <property type="match status" value="1"/>
</dbReference>
<dbReference type="SUPFAM" id="SSF158622">
    <property type="entry name" value="YheA/YmcA-like"/>
    <property type="match status" value="1"/>
</dbReference>
<dbReference type="InterPro" id="IPR052767">
    <property type="entry name" value="Bact_com_dev_regulator"/>
</dbReference>
<sequence>MSDTFSREEILAKAQEVANHLSETDQVRFYKQAEAKISANMKVQNLVDEIKKYQKESVNLQHFQKHEAYRQNEARIDELQKELDSLPVVQQFKESQNEINDFLQQVVDLVSGRIAESSADKENKH</sequence>
<dbReference type="OrthoDB" id="2167788at2"/>
<dbReference type="PANTHER" id="PTHR38448:SF1">
    <property type="entry name" value="YLBF FAMILY REGULATOR"/>
    <property type="match status" value="1"/>
</dbReference>
<dbReference type="InterPro" id="IPR010368">
    <property type="entry name" value="Com_YlbF"/>
</dbReference>
<dbReference type="InterPro" id="IPR023378">
    <property type="entry name" value="YheA/YmcA-like_dom_sf"/>
</dbReference>
<accession>A0A4Z0GSI1</accession>
<gene>
    <name evidence="1" type="ORF">E4665_01365</name>
</gene>
<dbReference type="InterPro" id="IPR016783">
    <property type="entry name" value="Biofilm_formation_YmcA"/>
</dbReference>
<comment type="caution">
    <text evidence="1">The sequence shown here is derived from an EMBL/GenBank/DDBJ whole genome shotgun (WGS) entry which is preliminary data.</text>
</comment>
<name>A0A4Z0GSI1_9BACL</name>
<protein>
    <recommendedName>
        <fullName evidence="3">YlbF family regulator</fullName>
    </recommendedName>
</protein>